<evidence type="ECO:0000313" key="1">
    <source>
        <dbReference type="EMBL" id="KAK8398083.1"/>
    </source>
</evidence>
<protein>
    <submittedName>
        <fullName evidence="1">Uncharacterized protein</fullName>
    </submittedName>
</protein>
<dbReference type="Proteomes" id="UP001487740">
    <property type="component" value="Unassembled WGS sequence"/>
</dbReference>
<proteinExistence type="predicted"/>
<dbReference type="EMBL" id="JARAKH010000012">
    <property type="protein sequence ID" value="KAK8398083.1"/>
    <property type="molecule type" value="Genomic_DNA"/>
</dbReference>
<keyword evidence="2" id="KW-1185">Reference proteome</keyword>
<sequence>MRQKMREDVRVIKGKFSGFKGRENEMTGLASGLGGRGRVLKAASAVLLPACATQSGVSSGLPATPQASVADVREALRRRGRGEGGA</sequence>
<accession>A0AAW0UD90</accession>
<dbReference type="AlphaFoldDB" id="A0AAW0UD90"/>
<comment type="caution">
    <text evidence="1">The sequence shown here is derived from an EMBL/GenBank/DDBJ whole genome shotgun (WGS) entry which is preliminary data.</text>
</comment>
<gene>
    <name evidence="1" type="ORF">O3P69_003773</name>
</gene>
<organism evidence="1 2">
    <name type="scientific">Scylla paramamosain</name>
    <name type="common">Mud crab</name>
    <dbReference type="NCBI Taxonomy" id="85552"/>
    <lineage>
        <taxon>Eukaryota</taxon>
        <taxon>Metazoa</taxon>
        <taxon>Ecdysozoa</taxon>
        <taxon>Arthropoda</taxon>
        <taxon>Crustacea</taxon>
        <taxon>Multicrustacea</taxon>
        <taxon>Malacostraca</taxon>
        <taxon>Eumalacostraca</taxon>
        <taxon>Eucarida</taxon>
        <taxon>Decapoda</taxon>
        <taxon>Pleocyemata</taxon>
        <taxon>Brachyura</taxon>
        <taxon>Eubrachyura</taxon>
        <taxon>Portunoidea</taxon>
        <taxon>Portunidae</taxon>
        <taxon>Portuninae</taxon>
        <taxon>Scylla</taxon>
    </lineage>
</organism>
<name>A0AAW0UD90_SCYPA</name>
<evidence type="ECO:0000313" key="2">
    <source>
        <dbReference type="Proteomes" id="UP001487740"/>
    </source>
</evidence>
<reference evidence="1 2" key="1">
    <citation type="submission" date="2023-03" db="EMBL/GenBank/DDBJ databases">
        <title>High-quality genome of Scylla paramamosain provides insights in environmental adaptation.</title>
        <authorList>
            <person name="Zhang L."/>
        </authorList>
    </citation>
    <scope>NUCLEOTIDE SEQUENCE [LARGE SCALE GENOMIC DNA]</scope>
    <source>
        <strain evidence="1">LZ_2023a</strain>
        <tissue evidence="1">Muscle</tissue>
    </source>
</reference>